<dbReference type="GO" id="GO:0008270">
    <property type="term" value="F:zinc ion binding"/>
    <property type="evidence" value="ECO:0007669"/>
    <property type="project" value="UniProtKB-KW"/>
</dbReference>
<dbReference type="SMART" id="SM00184">
    <property type="entry name" value="RING"/>
    <property type="match status" value="1"/>
</dbReference>
<evidence type="ECO:0000259" key="2">
    <source>
        <dbReference type="PROSITE" id="PS50089"/>
    </source>
</evidence>
<dbReference type="PROSITE" id="PS50089">
    <property type="entry name" value="ZF_RING_2"/>
    <property type="match status" value="1"/>
</dbReference>
<evidence type="ECO:0000313" key="4">
    <source>
        <dbReference type="Proteomes" id="UP000604046"/>
    </source>
</evidence>
<name>A0A812SPG6_9DINO</name>
<proteinExistence type="predicted"/>
<protein>
    <recommendedName>
        <fullName evidence="2">RING-type domain-containing protein</fullName>
    </recommendedName>
</protein>
<dbReference type="InterPro" id="IPR001841">
    <property type="entry name" value="Znf_RING"/>
</dbReference>
<keyword evidence="4" id="KW-1185">Reference proteome</keyword>
<dbReference type="EMBL" id="CAJNDS010002476">
    <property type="protein sequence ID" value="CAE7491018.1"/>
    <property type="molecule type" value="Genomic_DNA"/>
</dbReference>
<comment type="caution">
    <text evidence="3">The sequence shown here is derived from an EMBL/GenBank/DDBJ whole genome shotgun (WGS) entry which is preliminary data.</text>
</comment>
<accession>A0A812SPG6</accession>
<dbReference type="Proteomes" id="UP000604046">
    <property type="component" value="Unassembled WGS sequence"/>
</dbReference>
<dbReference type="InterPro" id="IPR013083">
    <property type="entry name" value="Znf_RING/FYVE/PHD"/>
</dbReference>
<evidence type="ECO:0000256" key="1">
    <source>
        <dbReference type="PROSITE-ProRule" id="PRU00175"/>
    </source>
</evidence>
<keyword evidence="1" id="KW-0862">Zinc</keyword>
<dbReference type="SUPFAM" id="SSF57850">
    <property type="entry name" value="RING/U-box"/>
    <property type="match status" value="1"/>
</dbReference>
<feature type="domain" description="RING-type" evidence="2">
    <location>
        <begin position="101"/>
        <end position="148"/>
    </location>
</feature>
<dbReference type="OrthoDB" id="288178at2759"/>
<gene>
    <name evidence="3" type="ORF">SNAT2548_LOCUS27529</name>
</gene>
<keyword evidence="1" id="KW-0863">Zinc-finger</keyword>
<reference evidence="3" key="1">
    <citation type="submission" date="2021-02" db="EMBL/GenBank/DDBJ databases">
        <authorList>
            <person name="Dougan E. K."/>
            <person name="Rhodes N."/>
            <person name="Thang M."/>
            <person name="Chan C."/>
        </authorList>
    </citation>
    <scope>NUCLEOTIDE SEQUENCE</scope>
</reference>
<sequence>MLQSKLQEALPGNQPSTQAVELCRALRARLGREGWEQRRVYAKDVLDQLKDVTEVPPRFFSVLQRTVSVACVRKDGPSEELQSVRKATAAAVCNADPEGPCPICLAKWTPQDSLVVLSCHHVLHADCFWRVTMSSGAESLRGRCRICTQASFWGPVARSNFRCMLSSAWAAALVRQREAGGELTREDLSEYCRRIAKEIGETYIATLREVAKEIRKKGTKLPAAEMAELERLVESAAELDPSQVVA</sequence>
<evidence type="ECO:0000313" key="3">
    <source>
        <dbReference type="EMBL" id="CAE7491018.1"/>
    </source>
</evidence>
<organism evidence="3 4">
    <name type="scientific">Symbiodinium natans</name>
    <dbReference type="NCBI Taxonomy" id="878477"/>
    <lineage>
        <taxon>Eukaryota</taxon>
        <taxon>Sar</taxon>
        <taxon>Alveolata</taxon>
        <taxon>Dinophyceae</taxon>
        <taxon>Suessiales</taxon>
        <taxon>Symbiodiniaceae</taxon>
        <taxon>Symbiodinium</taxon>
    </lineage>
</organism>
<dbReference type="Pfam" id="PF13639">
    <property type="entry name" value="zf-RING_2"/>
    <property type="match status" value="1"/>
</dbReference>
<dbReference type="Gene3D" id="3.30.40.10">
    <property type="entry name" value="Zinc/RING finger domain, C3HC4 (zinc finger)"/>
    <property type="match status" value="1"/>
</dbReference>
<keyword evidence="1" id="KW-0479">Metal-binding</keyword>
<dbReference type="AlphaFoldDB" id="A0A812SPG6"/>